<keyword evidence="11" id="KW-1185">Reference proteome</keyword>
<keyword evidence="7" id="KW-0961">Cell wall biogenesis/degradation</keyword>
<keyword evidence="6 9" id="KW-0326">Glycosidase</keyword>
<evidence type="ECO:0000256" key="7">
    <source>
        <dbReference type="ARBA" id="ARBA00023316"/>
    </source>
</evidence>
<dbReference type="GO" id="GO:0005975">
    <property type="term" value="P:carbohydrate metabolic process"/>
    <property type="evidence" value="ECO:0007669"/>
    <property type="project" value="InterPro"/>
</dbReference>
<organism evidence="10 11">
    <name type="scientific">Camellia sinensis</name>
    <name type="common">Tea plant</name>
    <name type="synonym">Thea sinensis</name>
    <dbReference type="NCBI Taxonomy" id="4442"/>
    <lineage>
        <taxon>Eukaryota</taxon>
        <taxon>Viridiplantae</taxon>
        <taxon>Streptophyta</taxon>
        <taxon>Embryophyta</taxon>
        <taxon>Tracheophyta</taxon>
        <taxon>Spermatophyta</taxon>
        <taxon>Magnoliopsida</taxon>
        <taxon>eudicotyledons</taxon>
        <taxon>Gunneridae</taxon>
        <taxon>Pentapetalae</taxon>
        <taxon>asterids</taxon>
        <taxon>Ericales</taxon>
        <taxon>Theaceae</taxon>
        <taxon>Camellia</taxon>
    </lineage>
</organism>
<dbReference type="InterPro" id="IPR011050">
    <property type="entry name" value="Pectin_lyase_fold/virulence"/>
</dbReference>
<evidence type="ECO:0000256" key="8">
    <source>
        <dbReference type="PROSITE-ProRule" id="PRU10052"/>
    </source>
</evidence>
<evidence type="ECO:0000256" key="3">
    <source>
        <dbReference type="ARBA" id="ARBA00022512"/>
    </source>
</evidence>
<dbReference type="GO" id="GO:0004650">
    <property type="term" value="F:polygalacturonase activity"/>
    <property type="evidence" value="ECO:0007669"/>
    <property type="project" value="InterPro"/>
</dbReference>
<dbReference type="InterPro" id="IPR000743">
    <property type="entry name" value="Glyco_hydro_28"/>
</dbReference>
<evidence type="ECO:0000256" key="4">
    <source>
        <dbReference type="ARBA" id="ARBA00022525"/>
    </source>
</evidence>
<dbReference type="Gene3D" id="2.160.20.10">
    <property type="entry name" value="Single-stranded right-handed beta-helix, Pectin lyase-like"/>
    <property type="match status" value="1"/>
</dbReference>
<dbReference type="AlphaFoldDB" id="A0A7J7H5P3"/>
<reference evidence="10 11" key="2">
    <citation type="submission" date="2020-07" db="EMBL/GenBank/DDBJ databases">
        <title>Genome assembly of wild tea tree DASZ reveals pedigree and selection history of tea varieties.</title>
        <authorList>
            <person name="Zhang W."/>
        </authorList>
    </citation>
    <scope>NUCLEOTIDE SEQUENCE [LARGE SCALE GENOMIC DNA]</scope>
    <source>
        <strain evidence="11">cv. G240</strain>
        <tissue evidence="10">Leaf</tissue>
    </source>
</reference>
<dbReference type="InterPro" id="IPR012334">
    <property type="entry name" value="Pectin_lyas_fold"/>
</dbReference>
<evidence type="ECO:0000256" key="2">
    <source>
        <dbReference type="ARBA" id="ARBA00008834"/>
    </source>
</evidence>
<evidence type="ECO:0008006" key="12">
    <source>
        <dbReference type="Google" id="ProtNLM"/>
    </source>
</evidence>
<keyword evidence="3" id="KW-0134">Cell wall</keyword>
<evidence type="ECO:0000256" key="9">
    <source>
        <dbReference type="RuleBase" id="RU361169"/>
    </source>
</evidence>
<gene>
    <name evidence="10" type="ORF">HYC85_017314</name>
</gene>
<comment type="subcellular location">
    <subcellularLocation>
        <location evidence="1">Secreted</location>
        <location evidence="1">Cell wall</location>
    </subcellularLocation>
</comment>
<dbReference type="EMBL" id="JACBKZ010000007">
    <property type="protein sequence ID" value="KAF5947086.1"/>
    <property type="molecule type" value="Genomic_DNA"/>
</dbReference>
<dbReference type="PROSITE" id="PS00502">
    <property type="entry name" value="POLYGALACTURONASE"/>
    <property type="match status" value="1"/>
</dbReference>
<keyword evidence="5 9" id="KW-0378">Hydrolase</keyword>
<dbReference type="GO" id="GO:0071555">
    <property type="term" value="P:cell wall organization"/>
    <property type="evidence" value="ECO:0007669"/>
    <property type="project" value="UniProtKB-KW"/>
</dbReference>
<accession>A0A7J7H5P3</accession>
<proteinExistence type="inferred from homology"/>
<dbReference type="SUPFAM" id="SSF51126">
    <property type="entry name" value="Pectin lyase-like"/>
    <property type="match status" value="1"/>
</dbReference>
<dbReference type="Pfam" id="PF00295">
    <property type="entry name" value="Glyco_hydro_28"/>
    <property type="match status" value="1"/>
</dbReference>
<reference evidence="11" key="1">
    <citation type="journal article" date="2020" name="Nat. Commun.">
        <title>Genome assembly of wild tea tree DASZ reveals pedigree and selection history of tea varieties.</title>
        <authorList>
            <person name="Zhang W."/>
            <person name="Zhang Y."/>
            <person name="Qiu H."/>
            <person name="Guo Y."/>
            <person name="Wan H."/>
            <person name="Zhang X."/>
            <person name="Scossa F."/>
            <person name="Alseekh S."/>
            <person name="Zhang Q."/>
            <person name="Wang P."/>
            <person name="Xu L."/>
            <person name="Schmidt M.H."/>
            <person name="Jia X."/>
            <person name="Li D."/>
            <person name="Zhu A."/>
            <person name="Guo F."/>
            <person name="Chen W."/>
            <person name="Ni D."/>
            <person name="Usadel B."/>
            <person name="Fernie A.R."/>
            <person name="Wen W."/>
        </authorList>
    </citation>
    <scope>NUCLEOTIDE SEQUENCE [LARGE SCALE GENOMIC DNA]</scope>
    <source>
        <strain evidence="11">cv. G240</strain>
    </source>
</reference>
<comment type="caution">
    <text evidence="10">The sequence shown here is derived from an EMBL/GenBank/DDBJ whole genome shotgun (WGS) entry which is preliminary data.</text>
</comment>
<evidence type="ECO:0000256" key="1">
    <source>
        <dbReference type="ARBA" id="ARBA00004191"/>
    </source>
</evidence>
<dbReference type="Proteomes" id="UP000593564">
    <property type="component" value="Unassembled WGS sequence"/>
</dbReference>
<evidence type="ECO:0000313" key="10">
    <source>
        <dbReference type="EMBL" id="KAF5947086.1"/>
    </source>
</evidence>
<protein>
    <recommendedName>
        <fullName evidence="12">Exopolygalacturonase-like</fullName>
    </recommendedName>
</protein>
<name>A0A7J7H5P3_CAMSI</name>
<evidence type="ECO:0000313" key="11">
    <source>
        <dbReference type="Proteomes" id="UP000593564"/>
    </source>
</evidence>
<evidence type="ECO:0000256" key="5">
    <source>
        <dbReference type="ARBA" id="ARBA00022801"/>
    </source>
</evidence>
<feature type="active site" evidence="8">
    <location>
        <position position="276"/>
    </location>
</feature>
<comment type="similarity">
    <text evidence="2 9">Belongs to the glycosyl hydrolase 28 family.</text>
</comment>
<keyword evidence="4" id="KW-0964">Secreted</keyword>
<evidence type="ECO:0000256" key="6">
    <source>
        <dbReference type="ARBA" id="ARBA00023295"/>
    </source>
</evidence>
<sequence>MMSIIDISAVIKLLFLLLMFTLFCFDVLPAVQGLGADTVAGASSASVSGSGSGIVVGGGGGEIRSLLHLQQKGSSSSTLFNVKSFGAQANGHDDDTKAFMAAWKKACGFSGTVILLIPKGTYLIGPIKFTGPCENGYLKATTDLSKGIDLDLEAGLLMAKVPKHGLTTSAASIRVANFFPLFNLKFVAMNKTVVRGIRSLNSKFFHLALVECKNFKGSEINISAPANSPNTDGIHIERSTSVYFSRSLIGTGDDCISVGQGNSQVTVTSITCGPGHGISVGSLGRYPNEGDVRGLVVRDCTMTGTMNGIRIKTWPNSPDQSAATNMTFENIVMNNVTNPIIIDQEYCPFTSCASLAPSRVKLSDIYFKKIRGTSSSAVAVTLECSKGIPCQNIYLEDVHLDFLSGEKTATSSCRNVKVKYIGTQIPPPCT</sequence>
<dbReference type="PANTHER" id="PTHR31375">
    <property type="match status" value="1"/>
</dbReference>